<gene>
    <name evidence="8" type="primary">vapC</name>
    <name evidence="10" type="ORF">FY528_09295</name>
</gene>
<comment type="caution">
    <text evidence="10">The sequence shown here is derived from an EMBL/GenBank/DDBJ whole genome shotgun (WGS) entry which is preliminary data.</text>
</comment>
<accession>A0A5D6V1X3</accession>
<dbReference type="Gene3D" id="3.40.50.1010">
    <property type="entry name" value="5'-nuclease"/>
    <property type="match status" value="1"/>
</dbReference>
<evidence type="ECO:0000256" key="6">
    <source>
        <dbReference type="ARBA" id="ARBA00022842"/>
    </source>
</evidence>
<reference evidence="10 11" key="1">
    <citation type="submission" date="2019-08" db="EMBL/GenBank/DDBJ databases">
        <authorList>
            <person name="Seo M.-J."/>
        </authorList>
    </citation>
    <scope>NUCLEOTIDE SEQUENCE [LARGE SCALE GENOMIC DNA]</scope>
    <source>
        <strain evidence="10 11">KIGAM108</strain>
    </source>
</reference>
<evidence type="ECO:0000256" key="7">
    <source>
        <dbReference type="ARBA" id="ARBA00038093"/>
    </source>
</evidence>
<evidence type="ECO:0000256" key="5">
    <source>
        <dbReference type="ARBA" id="ARBA00022801"/>
    </source>
</evidence>
<evidence type="ECO:0000256" key="1">
    <source>
        <dbReference type="ARBA" id="ARBA00001946"/>
    </source>
</evidence>
<dbReference type="Pfam" id="PF01850">
    <property type="entry name" value="PIN"/>
    <property type="match status" value="1"/>
</dbReference>
<dbReference type="InterPro" id="IPR029060">
    <property type="entry name" value="PIN-like_dom_sf"/>
</dbReference>
<proteinExistence type="inferred from homology"/>
<dbReference type="HAMAP" id="MF_00265">
    <property type="entry name" value="VapC_Nob1"/>
    <property type="match status" value="1"/>
</dbReference>
<evidence type="ECO:0000256" key="4">
    <source>
        <dbReference type="ARBA" id="ARBA00022723"/>
    </source>
</evidence>
<comment type="function">
    <text evidence="8">Toxic component of a toxin-antitoxin (TA) system. An RNase.</text>
</comment>
<dbReference type="CDD" id="cd18743">
    <property type="entry name" value="PIN_VapC4-5_FitB-like"/>
    <property type="match status" value="1"/>
</dbReference>
<keyword evidence="3 8" id="KW-0540">Nuclease</keyword>
<dbReference type="InterPro" id="IPR050556">
    <property type="entry name" value="Type_II_TA_system_RNase"/>
</dbReference>
<organism evidence="10 11">
    <name type="scientific">Hymenobacter lutimineralis</name>
    <dbReference type="NCBI Taxonomy" id="2606448"/>
    <lineage>
        <taxon>Bacteria</taxon>
        <taxon>Pseudomonadati</taxon>
        <taxon>Bacteroidota</taxon>
        <taxon>Cytophagia</taxon>
        <taxon>Cytophagales</taxon>
        <taxon>Hymenobacteraceae</taxon>
        <taxon>Hymenobacter</taxon>
    </lineage>
</organism>
<dbReference type="Proteomes" id="UP000322791">
    <property type="component" value="Unassembled WGS sequence"/>
</dbReference>
<name>A0A5D6V1X3_9BACT</name>
<dbReference type="PANTHER" id="PTHR33653">
    <property type="entry name" value="RIBONUCLEASE VAPC2"/>
    <property type="match status" value="1"/>
</dbReference>
<dbReference type="InterPro" id="IPR022907">
    <property type="entry name" value="VapC_family"/>
</dbReference>
<dbReference type="GO" id="GO:0090729">
    <property type="term" value="F:toxin activity"/>
    <property type="evidence" value="ECO:0007669"/>
    <property type="project" value="UniProtKB-KW"/>
</dbReference>
<dbReference type="GO" id="GO:0000287">
    <property type="term" value="F:magnesium ion binding"/>
    <property type="evidence" value="ECO:0007669"/>
    <property type="project" value="UniProtKB-UniRule"/>
</dbReference>
<dbReference type="GO" id="GO:0004540">
    <property type="term" value="F:RNA nuclease activity"/>
    <property type="evidence" value="ECO:0007669"/>
    <property type="project" value="InterPro"/>
</dbReference>
<keyword evidence="8" id="KW-0800">Toxin</keyword>
<keyword evidence="4 8" id="KW-0479">Metal-binding</keyword>
<evidence type="ECO:0000259" key="9">
    <source>
        <dbReference type="Pfam" id="PF01850"/>
    </source>
</evidence>
<keyword evidence="2 8" id="KW-1277">Toxin-antitoxin system</keyword>
<evidence type="ECO:0000313" key="10">
    <source>
        <dbReference type="EMBL" id="TYZ10051.1"/>
    </source>
</evidence>
<evidence type="ECO:0000256" key="2">
    <source>
        <dbReference type="ARBA" id="ARBA00022649"/>
    </source>
</evidence>
<evidence type="ECO:0000313" key="11">
    <source>
        <dbReference type="Proteomes" id="UP000322791"/>
    </source>
</evidence>
<dbReference type="EC" id="3.1.-.-" evidence="8"/>
<dbReference type="AlphaFoldDB" id="A0A5D6V1X3"/>
<dbReference type="InterPro" id="IPR002716">
    <property type="entry name" value="PIN_dom"/>
</dbReference>
<comment type="cofactor">
    <cofactor evidence="1 8">
        <name>Mg(2+)</name>
        <dbReference type="ChEBI" id="CHEBI:18420"/>
    </cofactor>
</comment>
<evidence type="ECO:0000256" key="8">
    <source>
        <dbReference type="HAMAP-Rule" id="MF_00265"/>
    </source>
</evidence>
<dbReference type="GO" id="GO:0016787">
    <property type="term" value="F:hydrolase activity"/>
    <property type="evidence" value="ECO:0007669"/>
    <property type="project" value="UniProtKB-KW"/>
</dbReference>
<sequence length="152" mass="16816">MSAGYLLDTNICVHFLRGEHRLDEKLAAVGLVQCFVSEITIAELLFGAANSAPSWQARQRKQVAEFRELFAEQVLPIGPALEIFADQKAALRRSGRPVDDFDLLIGSTALAHGLTLATRNTRHFVELTGIRLENWIDAPLSQKELDEAANAF</sequence>
<feature type="domain" description="PIN" evidence="9">
    <location>
        <begin position="5"/>
        <end position="124"/>
    </location>
</feature>
<evidence type="ECO:0000256" key="3">
    <source>
        <dbReference type="ARBA" id="ARBA00022722"/>
    </source>
</evidence>
<keyword evidence="6 8" id="KW-0460">Magnesium</keyword>
<feature type="binding site" evidence="8">
    <location>
        <position position="102"/>
    </location>
    <ligand>
        <name>Mg(2+)</name>
        <dbReference type="ChEBI" id="CHEBI:18420"/>
    </ligand>
</feature>
<protein>
    <recommendedName>
        <fullName evidence="8">Ribonuclease VapC</fullName>
        <shortName evidence="8">RNase VapC</shortName>
        <ecNumber evidence="8">3.1.-.-</ecNumber>
    </recommendedName>
    <alternativeName>
        <fullName evidence="8">Toxin VapC</fullName>
    </alternativeName>
</protein>
<comment type="similarity">
    <text evidence="7 8">Belongs to the PINc/VapC protein family.</text>
</comment>
<keyword evidence="11" id="KW-1185">Reference proteome</keyword>
<dbReference type="SUPFAM" id="SSF88723">
    <property type="entry name" value="PIN domain-like"/>
    <property type="match status" value="1"/>
</dbReference>
<dbReference type="EMBL" id="VTHL01000008">
    <property type="protein sequence ID" value="TYZ10051.1"/>
    <property type="molecule type" value="Genomic_DNA"/>
</dbReference>
<feature type="binding site" evidence="8">
    <location>
        <position position="8"/>
    </location>
    <ligand>
        <name>Mg(2+)</name>
        <dbReference type="ChEBI" id="CHEBI:18420"/>
    </ligand>
</feature>
<dbReference type="RefSeq" id="WP_149070726.1">
    <property type="nucleotide sequence ID" value="NZ_VTHL01000008.1"/>
</dbReference>
<keyword evidence="5 8" id="KW-0378">Hydrolase</keyword>
<dbReference type="PANTHER" id="PTHR33653:SF1">
    <property type="entry name" value="RIBONUCLEASE VAPC2"/>
    <property type="match status" value="1"/>
</dbReference>